<proteinExistence type="predicted"/>
<gene>
    <name evidence="1" type="ORF">OM075_21915</name>
</gene>
<evidence type="ECO:0000313" key="2">
    <source>
        <dbReference type="Proteomes" id="UP001209229"/>
    </source>
</evidence>
<dbReference type="PANTHER" id="PTHR34003:SF2">
    <property type="entry name" value="SNOAL-LIKE DOMAIN-CONTAINING PROTEIN"/>
    <property type="match status" value="1"/>
</dbReference>
<reference evidence="1" key="1">
    <citation type="submission" date="2022-10" db="EMBL/GenBank/DDBJ databases">
        <authorList>
            <person name="Yu W.X."/>
        </authorList>
    </citation>
    <scope>NUCLEOTIDE SEQUENCE</scope>
    <source>
        <strain evidence="1">AAT</strain>
    </source>
</reference>
<accession>A0AAE3SIE2</accession>
<dbReference type="PANTHER" id="PTHR34003">
    <property type="entry name" value="BLL2395 PROTEIN"/>
    <property type="match status" value="1"/>
</dbReference>
<dbReference type="AlphaFoldDB" id="A0AAE3SIE2"/>
<dbReference type="InterPro" id="IPR032710">
    <property type="entry name" value="NTF2-like_dom_sf"/>
</dbReference>
<evidence type="ECO:0000313" key="1">
    <source>
        <dbReference type="EMBL" id="MCW3789138.1"/>
    </source>
</evidence>
<dbReference type="Gene3D" id="3.10.450.50">
    <property type="match status" value="1"/>
</dbReference>
<evidence type="ECO:0008006" key="3">
    <source>
        <dbReference type="Google" id="ProtNLM"/>
    </source>
</evidence>
<keyword evidence="2" id="KW-1185">Reference proteome</keyword>
<name>A0AAE3SIE2_9BACT</name>
<dbReference type="SUPFAM" id="SSF54427">
    <property type="entry name" value="NTF2-like"/>
    <property type="match status" value="1"/>
</dbReference>
<organism evidence="1 2">
    <name type="scientific">Plebeiibacterium sediminum</name>
    <dbReference type="NCBI Taxonomy" id="2992112"/>
    <lineage>
        <taxon>Bacteria</taxon>
        <taxon>Pseudomonadati</taxon>
        <taxon>Bacteroidota</taxon>
        <taxon>Bacteroidia</taxon>
        <taxon>Marinilabiliales</taxon>
        <taxon>Marinilabiliaceae</taxon>
        <taxon>Plebeiibacterium</taxon>
    </lineage>
</organism>
<protein>
    <recommendedName>
        <fullName evidence="3">Nuclear transport factor 2 family protein</fullName>
    </recommendedName>
</protein>
<dbReference type="RefSeq" id="WP_301192695.1">
    <property type="nucleotide sequence ID" value="NZ_JAPDPJ010000084.1"/>
</dbReference>
<comment type="caution">
    <text evidence="1">The sequence shown here is derived from an EMBL/GenBank/DDBJ whole genome shotgun (WGS) entry which is preliminary data.</text>
</comment>
<dbReference type="Proteomes" id="UP001209229">
    <property type="component" value="Unassembled WGS sequence"/>
</dbReference>
<dbReference type="EMBL" id="JAPDPJ010000084">
    <property type="protein sequence ID" value="MCW3789138.1"/>
    <property type="molecule type" value="Genomic_DNA"/>
</dbReference>
<sequence>MLKIDPQKLSLTERIEKLTDMITEGRWLEAFEKFYAEDIVRQETDHLPIKGKDACRIQEEKLVTCITDFKSSKVLNLITDKNVSVIKWEFNYIHRDLGEQKYTQTAMQIWNCDGEITTEIIHKNN</sequence>